<dbReference type="InterPro" id="IPR042172">
    <property type="entry name" value="Adenosylhomocyst_ase-like_sf"/>
</dbReference>
<comment type="caution">
    <text evidence="1">The sequence shown here is derived from an EMBL/GenBank/DDBJ whole genome shotgun (WGS) entry which is preliminary data.</text>
</comment>
<evidence type="ECO:0000313" key="1">
    <source>
        <dbReference type="EMBL" id="NOU73687.1"/>
    </source>
</evidence>
<gene>
    <name evidence="1" type="ORF">GC098_20055</name>
</gene>
<proteinExistence type="predicted"/>
<dbReference type="EMBL" id="WHOA01000132">
    <property type="protein sequence ID" value="NOU73687.1"/>
    <property type="molecule type" value="Genomic_DNA"/>
</dbReference>
<dbReference type="InterPro" id="IPR000043">
    <property type="entry name" value="Adenosylhomocysteinase-like"/>
</dbReference>
<organism evidence="1 2">
    <name type="scientific">Paenibacillus phytorum</name>
    <dbReference type="NCBI Taxonomy" id="2654977"/>
    <lineage>
        <taxon>Bacteria</taxon>
        <taxon>Bacillati</taxon>
        <taxon>Bacillota</taxon>
        <taxon>Bacilli</taxon>
        <taxon>Bacillales</taxon>
        <taxon>Paenibacillaceae</taxon>
        <taxon>Paenibacillus</taxon>
    </lineage>
</organism>
<dbReference type="SUPFAM" id="SSF52283">
    <property type="entry name" value="Formate/glycerate dehydrogenase catalytic domain-like"/>
    <property type="match status" value="1"/>
</dbReference>
<name>A0ABX1XYP3_9BACL</name>
<protein>
    <submittedName>
        <fullName evidence="1">Uncharacterized protein</fullName>
    </submittedName>
</protein>
<evidence type="ECO:0000313" key="2">
    <source>
        <dbReference type="Proteomes" id="UP000616779"/>
    </source>
</evidence>
<reference evidence="1 2" key="1">
    <citation type="submission" date="2019-10" db="EMBL/GenBank/DDBJ databases">
        <title>Description of Paenibacillus terrestris sp. nov.</title>
        <authorList>
            <person name="Carlier A."/>
            <person name="Qi S."/>
        </authorList>
    </citation>
    <scope>NUCLEOTIDE SEQUENCE [LARGE SCALE GENOMIC DNA]</scope>
    <source>
        <strain evidence="1 2">LMG 31458</strain>
    </source>
</reference>
<dbReference type="Gene3D" id="3.40.50.720">
    <property type="entry name" value="NAD(P)-binding Rossmann-like Domain"/>
    <property type="match status" value="1"/>
</dbReference>
<dbReference type="PANTHER" id="PTHR23420">
    <property type="entry name" value="ADENOSYLHOMOCYSTEINASE"/>
    <property type="match status" value="1"/>
</dbReference>
<dbReference type="Gene3D" id="3.40.50.1480">
    <property type="entry name" value="Adenosylhomocysteinase-like"/>
    <property type="match status" value="1"/>
</dbReference>
<dbReference type="Proteomes" id="UP000616779">
    <property type="component" value="Unassembled WGS sequence"/>
</dbReference>
<sequence>MCPFFVIQIFYFKQKPNLQEEGITVYGQRSDGREEHERNIHSVLQHKPQLLMDNGADLTRTLIQNYGVGDLIGSTEETITGANLLREDLKSQISVPIIVINDSALKQIIETEHGVGQTIVEGFMRTTNLIVPTRRFVIIGYGTCGPLQDGRMQ</sequence>
<accession>A0ABX1XYP3</accession>
<dbReference type="PANTHER" id="PTHR23420:SF0">
    <property type="entry name" value="ADENOSYLHOMOCYSTEINASE"/>
    <property type="match status" value="1"/>
</dbReference>
<keyword evidence="2" id="KW-1185">Reference proteome</keyword>